<feature type="compositionally biased region" description="Low complexity" evidence="7">
    <location>
        <begin position="130"/>
        <end position="150"/>
    </location>
</feature>
<keyword evidence="3 6" id="KW-0238">DNA-binding</keyword>
<sequence>MMGSARTAVVVEDDDDIRELITHSLTMQGFAVSTASSGQAGLELVVATDPDLVTLDLGLPDLDGIEVCRRVRDVSQAYVVMISARTDEIDRLMGLEIGADDYLTKPFSPRELQARVNAMFRRPRTGGSNGAADGAGPVAPVPAPATEGAPRAAESSVDAEHPLVRHGRIAVDPEGRVVTVDEQEVDLTRTEFDLLTTLLSAPRRVWSRAVLLDSLWGPGWSEEHLVEVHVGNLRRKLSRLGPDGTRAPIRTVRGVGYRMEEPDAF</sequence>
<feature type="modified residue" description="4-aspartylphosphate" evidence="5">
    <location>
        <position position="56"/>
    </location>
</feature>
<evidence type="ECO:0000256" key="7">
    <source>
        <dbReference type="SAM" id="MobiDB-lite"/>
    </source>
</evidence>
<evidence type="ECO:0000256" key="1">
    <source>
        <dbReference type="ARBA" id="ARBA00022553"/>
    </source>
</evidence>
<dbReference type="EMBL" id="BMNZ01000001">
    <property type="protein sequence ID" value="GGM80703.1"/>
    <property type="molecule type" value="Genomic_DNA"/>
</dbReference>
<evidence type="ECO:0000256" key="4">
    <source>
        <dbReference type="ARBA" id="ARBA00023163"/>
    </source>
</evidence>
<evidence type="ECO:0000259" key="9">
    <source>
        <dbReference type="PROSITE" id="PS51755"/>
    </source>
</evidence>
<evidence type="ECO:0000256" key="3">
    <source>
        <dbReference type="ARBA" id="ARBA00023125"/>
    </source>
</evidence>
<dbReference type="Gene3D" id="3.40.50.2300">
    <property type="match status" value="1"/>
</dbReference>
<evidence type="ECO:0000256" key="5">
    <source>
        <dbReference type="PROSITE-ProRule" id="PRU00169"/>
    </source>
</evidence>
<dbReference type="Pfam" id="PF00072">
    <property type="entry name" value="Response_reg"/>
    <property type="match status" value="1"/>
</dbReference>
<feature type="domain" description="Response regulatory" evidence="8">
    <location>
        <begin position="7"/>
        <end position="120"/>
    </location>
</feature>
<protein>
    <submittedName>
        <fullName evidence="10">Sensory transduction protein</fullName>
    </submittedName>
</protein>
<dbReference type="InterPro" id="IPR001789">
    <property type="entry name" value="Sig_transdc_resp-reg_receiver"/>
</dbReference>
<feature type="domain" description="OmpR/PhoB-type" evidence="9">
    <location>
        <begin position="161"/>
        <end position="261"/>
    </location>
</feature>
<dbReference type="SMART" id="SM00862">
    <property type="entry name" value="Trans_reg_C"/>
    <property type="match status" value="1"/>
</dbReference>
<dbReference type="Gene3D" id="6.10.250.690">
    <property type="match status" value="1"/>
</dbReference>
<dbReference type="InterPro" id="IPR036388">
    <property type="entry name" value="WH-like_DNA-bd_sf"/>
</dbReference>
<reference evidence="11" key="1">
    <citation type="journal article" date="2019" name="Int. J. Syst. Evol. Microbiol.">
        <title>The Global Catalogue of Microorganisms (GCM) 10K type strain sequencing project: providing services to taxonomists for standard genome sequencing and annotation.</title>
        <authorList>
            <consortium name="The Broad Institute Genomics Platform"/>
            <consortium name="The Broad Institute Genome Sequencing Center for Infectious Disease"/>
            <person name="Wu L."/>
            <person name="Ma J."/>
        </authorList>
    </citation>
    <scope>NUCLEOTIDE SEQUENCE [LARGE SCALE GENOMIC DNA]</scope>
    <source>
        <strain evidence="11">JCM 1365</strain>
    </source>
</reference>
<dbReference type="Gene3D" id="1.10.10.10">
    <property type="entry name" value="Winged helix-like DNA-binding domain superfamily/Winged helix DNA-binding domain"/>
    <property type="match status" value="1"/>
</dbReference>
<evidence type="ECO:0000256" key="2">
    <source>
        <dbReference type="ARBA" id="ARBA00023015"/>
    </source>
</evidence>
<dbReference type="SUPFAM" id="SSF46894">
    <property type="entry name" value="C-terminal effector domain of the bipartite response regulators"/>
    <property type="match status" value="1"/>
</dbReference>
<dbReference type="CDD" id="cd00383">
    <property type="entry name" value="trans_reg_C"/>
    <property type="match status" value="1"/>
</dbReference>
<gene>
    <name evidence="10" type="ORF">GCM10009721_01380</name>
</gene>
<dbReference type="PROSITE" id="PS51755">
    <property type="entry name" value="OMPR_PHOB"/>
    <property type="match status" value="1"/>
</dbReference>
<name>A0ABQ2HG84_9MICO</name>
<evidence type="ECO:0000313" key="11">
    <source>
        <dbReference type="Proteomes" id="UP000623461"/>
    </source>
</evidence>
<feature type="region of interest" description="Disordered" evidence="7">
    <location>
        <begin position="122"/>
        <end position="159"/>
    </location>
</feature>
<dbReference type="PANTHER" id="PTHR48111:SF4">
    <property type="entry name" value="DNA-BINDING DUAL TRANSCRIPTIONAL REGULATOR OMPR"/>
    <property type="match status" value="1"/>
</dbReference>
<dbReference type="SMART" id="SM00448">
    <property type="entry name" value="REC"/>
    <property type="match status" value="1"/>
</dbReference>
<evidence type="ECO:0000313" key="10">
    <source>
        <dbReference type="EMBL" id="GGM80703.1"/>
    </source>
</evidence>
<dbReference type="Pfam" id="PF00486">
    <property type="entry name" value="Trans_reg_C"/>
    <property type="match status" value="1"/>
</dbReference>
<accession>A0ABQ2HG84</accession>
<evidence type="ECO:0000259" key="8">
    <source>
        <dbReference type="PROSITE" id="PS50110"/>
    </source>
</evidence>
<comment type="caution">
    <text evidence="10">The sequence shown here is derived from an EMBL/GenBank/DDBJ whole genome shotgun (WGS) entry which is preliminary data.</text>
</comment>
<keyword evidence="4" id="KW-0804">Transcription</keyword>
<dbReference type="InterPro" id="IPR011006">
    <property type="entry name" value="CheY-like_superfamily"/>
</dbReference>
<dbReference type="InterPro" id="IPR016032">
    <property type="entry name" value="Sig_transdc_resp-reg_C-effctor"/>
</dbReference>
<dbReference type="RefSeq" id="WP_030146587.1">
    <property type="nucleotide sequence ID" value="NZ_BMNZ01000001.1"/>
</dbReference>
<keyword evidence="11" id="KW-1185">Reference proteome</keyword>
<dbReference type="Proteomes" id="UP000623461">
    <property type="component" value="Unassembled WGS sequence"/>
</dbReference>
<proteinExistence type="predicted"/>
<organism evidence="10 11">
    <name type="scientific">Terrabacter tumescens</name>
    <dbReference type="NCBI Taxonomy" id="60443"/>
    <lineage>
        <taxon>Bacteria</taxon>
        <taxon>Bacillati</taxon>
        <taxon>Actinomycetota</taxon>
        <taxon>Actinomycetes</taxon>
        <taxon>Micrococcales</taxon>
        <taxon>Intrasporangiaceae</taxon>
        <taxon>Terrabacter</taxon>
    </lineage>
</organism>
<dbReference type="PROSITE" id="PS50110">
    <property type="entry name" value="RESPONSE_REGULATORY"/>
    <property type="match status" value="1"/>
</dbReference>
<dbReference type="InterPro" id="IPR039420">
    <property type="entry name" value="WalR-like"/>
</dbReference>
<feature type="DNA-binding region" description="OmpR/PhoB-type" evidence="6">
    <location>
        <begin position="161"/>
        <end position="261"/>
    </location>
</feature>
<evidence type="ECO:0000256" key="6">
    <source>
        <dbReference type="PROSITE-ProRule" id="PRU01091"/>
    </source>
</evidence>
<dbReference type="PANTHER" id="PTHR48111">
    <property type="entry name" value="REGULATOR OF RPOS"/>
    <property type="match status" value="1"/>
</dbReference>
<keyword evidence="1 5" id="KW-0597">Phosphoprotein</keyword>
<keyword evidence="2" id="KW-0805">Transcription regulation</keyword>
<dbReference type="InterPro" id="IPR001867">
    <property type="entry name" value="OmpR/PhoB-type_DNA-bd"/>
</dbReference>
<dbReference type="SUPFAM" id="SSF52172">
    <property type="entry name" value="CheY-like"/>
    <property type="match status" value="1"/>
</dbReference>